<accession>A0A445HCE8</accession>
<gene>
    <name evidence="1" type="ORF">D0Y65_035980</name>
</gene>
<comment type="caution">
    <text evidence="1">The sequence shown here is derived from an EMBL/GenBank/DDBJ whole genome shotgun (WGS) entry which is preliminary data.</text>
</comment>
<dbReference type="EMBL" id="QZWG01000013">
    <property type="protein sequence ID" value="RZB71287.1"/>
    <property type="molecule type" value="Genomic_DNA"/>
</dbReference>
<evidence type="ECO:0000313" key="1">
    <source>
        <dbReference type="EMBL" id="RZB71287.1"/>
    </source>
</evidence>
<name>A0A445HCE8_GLYSO</name>
<proteinExistence type="predicted"/>
<protein>
    <submittedName>
        <fullName evidence="1">Nudix hydrolase 3 isoform D</fullName>
    </submittedName>
</protein>
<keyword evidence="1" id="KW-0378">Hydrolase</keyword>
<sequence length="100" mass="11570">MLVSLGCCCFLLIDLKENQIMVLERSFRPCLSYRVIMPMMNDPTDIELYRLQGFDSNLVDGPLLGRKAEIRWNGESKKFVSGKEMEMKEKVVSQGDKNKY</sequence>
<evidence type="ECO:0000313" key="2">
    <source>
        <dbReference type="Proteomes" id="UP000289340"/>
    </source>
</evidence>
<feature type="non-terminal residue" evidence="1">
    <location>
        <position position="100"/>
    </location>
</feature>
<dbReference type="AlphaFoldDB" id="A0A445HCE8"/>
<dbReference type="GO" id="GO:0016787">
    <property type="term" value="F:hydrolase activity"/>
    <property type="evidence" value="ECO:0007669"/>
    <property type="project" value="UniProtKB-KW"/>
</dbReference>
<keyword evidence="2" id="KW-1185">Reference proteome</keyword>
<organism evidence="1 2">
    <name type="scientific">Glycine soja</name>
    <name type="common">Wild soybean</name>
    <dbReference type="NCBI Taxonomy" id="3848"/>
    <lineage>
        <taxon>Eukaryota</taxon>
        <taxon>Viridiplantae</taxon>
        <taxon>Streptophyta</taxon>
        <taxon>Embryophyta</taxon>
        <taxon>Tracheophyta</taxon>
        <taxon>Spermatophyta</taxon>
        <taxon>Magnoliopsida</taxon>
        <taxon>eudicotyledons</taxon>
        <taxon>Gunneridae</taxon>
        <taxon>Pentapetalae</taxon>
        <taxon>rosids</taxon>
        <taxon>fabids</taxon>
        <taxon>Fabales</taxon>
        <taxon>Fabaceae</taxon>
        <taxon>Papilionoideae</taxon>
        <taxon>50 kb inversion clade</taxon>
        <taxon>NPAAA clade</taxon>
        <taxon>indigoferoid/millettioid clade</taxon>
        <taxon>Phaseoleae</taxon>
        <taxon>Glycine</taxon>
        <taxon>Glycine subgen. Soja</taxon>
    </lineage>
</organism>
<dbReference type="Proteomes" id="UP000289340">
    <property type="component" value="Chromosome 13"/>
</dbReference>
<reference evidence="1 2" key="1">
    <citation type="submission" date="2018-09" db="EMBL/GenBank/DDBJ databases">
        <title>A high-quality reference genome of wild soybean provides a powerful tool to mine soybean genomes.</title>
        <authorList>
            <person name="Xie M."/>
            <person name="Chung C.Y.L."/>
            <person name="Li M.-W."/>
            <person name="Wong F.-L."/>
            <person name="Chan T.-F."/>
            <person name="Lam H.-M."/>
        </authorList>
    </citation>
    <scope>NUCLEOTIDE SEQUENCE [LARGE SCALE GENOMIC DNA]</scope>
    <source>
        <strain evidence="2">cv. W05</strain>
        <tissue evidence="1">Hypocotyl of etiolated seedlings</tissue>
    </source>
</reference>